<proteinExistence type="predicted"/>
<sequence length="639" mass="70121">MSANNANKGRRQVSLFVKKSSRNRPQPRPQVPRAPSAAQIPLHSIQSASGSVATAEQGKQPISEYNDYRLVSSKRTRIDNIMRLISDKPVDMSTFTPPLRLRRRERGVTDQSIADSAAAAAAAAATAAAESGSSEIDGIQGNSNNNQQQQQQQQQPTRKSGRGVMSKADTSKIAPYGGATRHKQMLFKKRTKQVFFADEQQRRLNIEESRPWIFEDYDAQNSWTGTLEGGQKSNYFLFVLIEDGFKVVPVHRWYNFRPKLKYRTLSIEEAEEEFNKTNKGTKKEQTARWLMKAKAKEGDDTAEGPAEAKPRDSEHDTKPSLVEYAEDYDDFGGGGGDEEQDSKARVRRSRERNSKRGDADEMDYEEVFDDDEEMPEDLFAGEEPEATETKPSTAMLGLGNSDEEEEEEGEEEGDKLGATGKEMKKLMYTLDNNKAYESDSDENPYLELSETEETEEGLSEFEETDREAQSTAGGYGSGSEATKPAPSDKEGLAAGGNLAMAASPHMSPVAASPVSSTASKQSASPQMAAGATSKSVAKRKRPASIIQGRDGSSKKTAKTKKKPGKKVGGSDGSGSGGGMITEQEVIQFMRRAAPLSVNEMLQEFKSRLTSGTSKDEFLRIVRKVGKSANGMLVLKDAYR</sequence>
<dbReference type="Proteomes" id="UP001145114">
    <property type="component" value="Unassembled WGS sequence"/>
</dbReference>
<reference evidence="1" key="1">
    <citation type="submission" date="2022-06" db="EMBL/GenBank/DDBJ databases">
        <title>Phylogenomic reconstructions and comparative analyses of Kickxellomycotina fungi.</title>
        <authorList>
            <person name="Reynolds N.K."/>
            <person name="Stajich J.E."/>
            <person name="Barry K."/>
            <person name="Grigoriev I.V."/>
            <person name="Crous P."/>
            <person name="Smith M.E."/>
        </authorList>
    </citation>
    <scope>NUCLEOTIDE SEQUENCE</scope>
    <source>
        <strain evidence="1">RSA 2271</strain>
    </source>
</reference>
<comment type="caution">
    <text evidence="1">The sequence shown here is derived from an EMBL/GenBank/DDBJ whole genome shotgun (WGS) entry which is preliminary data.</text>
</comment>
<keyword evidence="2" id="KW-1185">Reference proteome</keyword>
<protein>
    <submittedName>
        <fullName evidence="1">Transcription factor IIF subunit tfg1</fullName>
    </submittedName>
</protein>
<organism evidence="1 2">
    <name type="scientific">Spiromyces aspiralis</name>
    <dbReference type="NCBI Taxonomy" id="68401"/>
    <lineage>
        <taxon>Eukaryota</taxon>
        <taxon>Fungi</taxon>
        <taxon>Fungi incertae sedis</taxon>
        <taxon>Zoopagomycota</taxon>
        <taxon>Kickxellomycotina</taxon>
        <taxon>Kickxellomycetes</taxon>
        <taxon>Kickxellales</taxon>
        <taxon>Kickxellaceae</taxon>
        <taxon>Spiromyces</taxon>
    </lineage>
</organism>
<dbReference type="EMBL" id="JAMZIH010000757">
    <property type="protein sequence ID" value="KAJ1678908.1"/>
    <property type="molecule type" value="Genomic_DNA"/>
</dbReference>
<evidence type="ECO:0000313" key="1">
    <source>
        <dbReference type="EMBL" id="KAJ1678908.1"/>
    </source>
</evidence>
<name>A0ACC1HUY9_9FUNG</name>
<gene>
    <name evidence="1" type="primary">TFG1</name>
    <name evidence="1" type="ORF">EV182_003109</name>
</gene>
<evidence type="ECO:0000313" key="2">
    <source>
        <dbReference type="Proteomes" id="UP001145114"/>
    </source>
</evidence>
<accession>A0ACC1HUY9</accession>